<dbReference type="GO" id="GO:0051087">
    <property type="term" value="F:protein-folding chaperone binding"/>
    <property type="evidence" value="ECO:0007669"/>
    <property type="project" value="TreeGrafter"/>
</dbReference>
<evidence type="ECO:0000313" key="5">
    <source>
        <dbReference type="EMBL" id="SLM32937.1"/>
    </source>
</evidence>
<keyword evidence="2 3" id="KW-0143">Chaperone</keyword>
<dbReference type="Pfam" id="PF00166">
    <property type="entry name" value="Cpn10"/>
    <property type="match status" value="1"/>
</dbReference>
<dbReference type="GO" id="GO:0005737">
    <property type="term" value="C:cytoplasm"/>
    <property type="evidence" value="ECO:0007669"/>
    <property type="project" value="UniProtKB-SubCell"/>
</dbReference>
<comment type="subunit">
    <text evidence="3">Heptamer of 7 subunits arranged in a ring. Interacts with the chaperonin GroEL.</text>
</comment>
<proteinExistence type="inferred from homology"/>
<name>A0A1W1HK91_9BACT</name>
<dbReference type="PANTHER" id="PTHR10772">
    <property type="entry name" value="10 KDA HEAT SHOCK PROTEIN"/>
    <property type="match status" value="1"/>
</dbReference>
<dbReference type="AlphaFoldDB" id="A0A1W1HK91"/>
<evidence type="ECO:0000313" key="6">
    <source>
        <dbReference type="Proteomes" id="UP000191931"/>
    </source>
</evidence>
<dbReference type="Proteomes" id="UP000191931">
    <property type="component" value="Unassembled WGS sequence"/>
</dbReference>
<dbReference type="PRINTS" id="PR00297">
    <property type="entry name" value="CHAPERONIN10"/>
</dbReference>
<evidence type="ECO:0000256" key="2">
    <source>
        <dbReference type="ARBA" id="ARBA00023186"/>
    </source>
</evidence>
<dbReference type="NCBIfam" id="NF001533">
    <property type="entry name" value="PRK00364.2-4"/>
    <property type="match status" value="1"/>
</dbReference>
<dbReference type="RefSeq" id="WP_080802892.1">
    <property type="nucleotide sequence ID" value="NZ_LT828544.1"/>
</dbReference>
<dbReference type="InterPro" id="IPR020818">
    <property type="entry name" value="Chaperonin_GroES"/>
</dbReference>
<keyword evidence="3" id="KW-0963">Cytoplasm</keyword>
<evidence type="ECO:0000256" key="3">
    <source>
        <dbReference type="HAMAP-Rule" id="MF_00580"/>
    </source>
</evidence>
<reference evidence="5 6" key="1">
    <citation type="submission" date="2017-03" db="EMBL/GenBank/DDBJ databases">
        <authorList>
            <person name="Afonso C.L."/>
            <person name="Miller P.J."/>
            <person name="Scott M.A."/>
            <person name="Spackman E."/>
            <person name="Goraichik I."/>
            <person name="Dimitrov K.M."/>
            <person name="Suarez D.L."/>
            <person name="Swayne D.E."/>
        </authorList>
    </citation>
    <scope>NUCLEOTIDE SEQUENCE [LARGE SCALE GENOMIC DNA]</scope>
    <source>
        <strain evidence="5">PRJEB14757</strain>
    </source>
</reference>
<keyword evidence="6" id="KW-1185">Reference proteome</keyword>
<dbReference type="PANTHER" id="PTHR10772:SF63">
    <property type="entry name" value="20 KDA CHAPERONIN, CHLOROPLASTIC"/>
    <property type="match status" value="1"/>
</dbReference>
<dbReference type="EMBL" id="FWEV01000329">
    <property type="protein sequence ID" value="SLM32937.1"/>
    <property type="molecule type" value="Genomic_DNA"/>
</dbReference>
<protein>
    <recommendedName>
        <fullName evidence="3">Co-chaperonin GroES</fullName>
    </recommendedName>
    <alternativeName>
        <fullName evidence="3">10 kDa chaperonin</fullName>
    </alternativeName>
    <alternativeName>
        <fullName evidence="3">Chaperonin-10</fullName>
        <shortName evidence="3">Cpn10</shortName>
    </alternativeName>
</protein>
<dbReference type="NCBIfam" id="NF001527">
    <property type="entry name" value="PRK00364.1-2"/>
    <property type="match status" value="1"/>
</dbReference>
<evidence type="ECO:0000256" key="1">
    <source>
        <dbReference type="ARBA" id="ARBA00006975"/>
    </source>
</evidence>
<dbReference type="Gene3D" id="2.30.33.40">
    <property type="entry name" value="GroES chaperonin"/>
    <property type="match status" value="1"/>
</dbReference>
<dbReference type="HAMAP" id="MF_00580">
    <property type="entry name" value="CH10"/>
    <property type="match status" value="1"/>
</dbReference>
<organism evidence="5 6">
    <name type="scientific">Desulfamplus magnetovallimortis</name>
    <dbReference type="NCBI Taxonomy" id="1246637"/>
    <lineage>
        <taxon>Bacteria</taxon>
        <taxon>Pseudomonadati</taxon>
        <taxon>Thermodesulfobacteriota</taxon>
        <taxon>Desulfobacteria</taxon>
        <taxon>Desulfobacterales</taxon>
        <taxon>Desulfobacteraceae</taxon>
        <taxon>Desulfamplus</taxon>
    </lineage>
</organism>
<accession>A0A1W1HK91</accession>
<dbReference type="InterPro" id="IPR011032">
    <property type="entry name" value="GroES-like_sf"/>
</dbReference>
<evidence type="ECO:0000256" key="4">
    <source>
        <dbReference type="RuleBase" id="RU000535"/>
    </source>
</evidence>
<dbReference type="GO" id="GO:0044183">
    <property type="term" value="F:protein folding chaperone"/>
    <property type="evidence" value="ECO:0007669"/>
    <property type="project" value="InterPro"/>
</dbReference>
<dbReference type="OrthoDB" id="9806791at2"/>
<dbReference type="FunFam" id="2.30.33.40:FF:000001">
    <property type="entry name" value="10 kDa chaperonin"/>
    <property type="match status" value="1"/>
</dbReference>
<gene>
    <name evidence="3 5" type="primary">groS</name>
    <name evidence="3" type="synonym">groES</name>
    <name evidence="5" type="ORF">MTBBW1_830009</name>
</gene>
<dbReference type="GO" id="GO:0005524">
    <property type="term" value="F:ATP binding"/>
    <property type="evidence" value="ECO:0007669"/>
    <property type="project" value="InterPro"/>
</dbReference>
<dbReference type="CDD" id="cd00320">
    <property type="entry name" value="cpn10"/>
    <property type="match status" value="1"/>
</dbReference>
<dbReference type="InterPro" id="IPR018369">
    <property type="entry name" value="Chaprnonin_Cpn10_CS"/>
</dbReference>
<sequence>MSLRPLQDRILVERVEETSKTKGGIIIPDTAKEKPAEGKVVAVGNGRVGDDGSLVPMELKVGDRILFSKYGGTDVKIDGNDYLIMRQDDVLGVVE</sequence>
<comment type="subcellular location">
    <subcellularLocation>
        <location evidence="3">Cytoplasm</location>
    </subcellularLocation>
</comment>
<dbReference type="GO" id="GO:0046872">
    <property type="term" value="F:metal ion binding"/>
    <property type="evidence" value="ECO:0007669"/>
    <property type="project" value="TreeGrafter"/>
</dbReference>
<comment type="function">
    <text evidence="3 4">Together with the chaperonin GroEL, plays an essential role in assisting protein folding. The GroEL-GroES system forms a nano-cage that allows encapsulation of the non-native substrate proteins and provides a physical environment optimized to promote and accelerate protein folding. GroES binds to the apical surface of the GroEL ring, thereby capping the opening of the GroEL channel.</text>
</comment>
<dbReference type="GO" id="GO:0051082">
    <property type="term" value="F:unfolded protein binding"/>
    <property type="evidence" value="ECO:0007669"/>
    <property type="project" value="TreeGrafter"/>
</dbReference>
<dbReference type="NCBIfam" id="NF001529">
    <property type="entry name" value="PRK00364.1-5"/>
    <property type="match status" value="1"/>
</dbReference>
<dbReference type="InterPro" id="IPR037124">
    <property type="entry name" value="Chaperonin_GroES_sf"/>
</dbReference>
<dbReference type="SUPFAM" id="SSF50129">
    <property type="entry name" value="GroES-like"/>
    <property type="match status" value="1"/>
</dbReference>
<comment type="similarity">
    <text evidence="1 3 4">Belongs to the GroES chaperonin family.</text>
</comment>
<dbReference type="NCBIfam" id="NF001534">
    <property type="entry name" value="PRK00364.2-5"/>
    <property type="match status" value="1"/>
</dbReference>
<dbReference type="PROSITE" id="PS00681">
    <property type="entry name" value="CHAPERONINS_CPN10"/>
    <property type="match status" value="1"/>
</dbReference>
<dbReference type="STRING" id="1246637.MTBBW1_830009"/>
<dbReference type="SMART" id="SM00883">
    <property type="entry name" value="Cpn10"/>
    <property type="match status" value="1"/>
</dbReference>
<dbReference type="NCBIfam" id="NF001531">
    <property type="entry name" value="PRK00364.2-2"/>
    <property type="match status" value="1"/>
</dbReference>